<dbReference type="CDD" id="cd03443">
    <property type="entry name" value="PaaI_thioesterase"/>
    <property type="match status" value="1"/>
</dbReference>
<evidence type="ECO:0000256" key="1">
    <source>
        <dbReference type="ARBA" id="ARBA00022801"/>
    </source>
</evidence>
<dbReference type="Pfam" id="PF03061">
    <property type="entry name" value="4HBT"/>
    <property type="match status" value="1"/>
</dbReference>
<dbReference type="InterPro" id="IPR052723">
    <property type="entry name" value="Acyl-CoA_thioesterase_PaaI"/>
</dbReference>
<sequence>MDKELKDFFRQDPFANRLNIGLLECDTGFAKTGLTIEDDMLNFHGYAHGGLLFSLADYAFAIASNSHGQVAVGLNVHMSYLAPAKVGDRLICTASEKKRTPKIAVYDIQIKLSTGEVVATMEGMVYIKKTNFISKLEVTGERNSW</sequence>
<name>A0ABP3QWB8_9BACI</name>
<dbReference type="PANTHER" id="PTHR42856">
    <property type="entry name" value="ACYL-COENZYME A THIOESTERASE PAAI"/>
    <property type="match status" value="1"/>
</dbReference>
<dbReference type="InterPro" id="IPR011973">
    <property type="entry name" value="PaaD"/>
</dbReference>
<keyword evidence="1" id="KW-0378">Hydrolase</keyword>
<evidence type="ECO:0000313" key="3">
    <source>
        <dbReference type="EMBL" id="GAA0598598.1"/>
    </source>
</evidence>
<dbReference type="InterPro" id="IPR029069">
    <property type="entry name" value="HotDog_dom_sf"/>
</dbReference>
<protein>
    <submittedName>
        <fullName evidence="3">Hydroxyphenylacetyl-CoA thioesterase PaaI</fullName>
    </submittedName>
</protein>
<organism evidence="3 4">
    <name type="scientific">Virgibacillus siamensis</name>
    <dbReference type="NCBI Taxonomy" id="480071"/>
    <lineage>
        <taxon>Bacteria</taxon>
        <taxon>Bacillati</taxon>
        <taxon>Bacillota</taxon>
        <taxon>Bacilli</taxon>
        <taxon>Bacillales</taxon>
        <taxon>Bacillaceae</taxon>
        <taxon>Virgibacillus</taxon>
    </lineage>
</organism>
<feature type="domain" description="Thioesterase" evidence="2">
    <location>
        <begin position="44"/>
        <end position="118"/>
    </location>
</feature>
<dbReference type="InterPro" id="IPR006683">
    <property type="entry name" value="Thioestr_dom"/>
</dbReference>
<dbReference type="Gene3D" id="3.10.129.10">
    <property type="entry name" value="Hotdog Thioesterase"/>
    <property type="match status" value="1"/>
</dbReference>
<dbReference type="InterPro" id="IPR003736">
    <property type="entry name" value="PAAI_dom"/>
</dbReference>
<evidence type="ECO:0000259" key="2">
    <source>
        <dbReference type="Pfam" id="PF03061"/>
    </source>
</evidence>
<accession>A0ABP3QWB8</accession>
<dbReference type="Proteomes" id="UP001500866">
    <property type="component" value="Unassembled WGS sequence"/>
</dbReference>
<dbReference type="RefSeq" id="WP_343811494.1">
    <property type="nucleotide sequence ID" value="NZ_BAAADS010000009.1"/>
</dbReference>
<dbReference type="SUPFAM" id="SSF54637">
    <property type="entry name" value="Thioesterase/thiol ester dehydrase-isomerase"/>
    <property type="match status" value="1"/>
</dbReference>
<evidence type="ECO:0000313" key="4">
    <source>
        <dbReference type="Proteomes" id="UP001500866"/>
    </source>
</evidence>
<dbReference type="NCBIfam" id="TIGR00369">
    <property type="entry name" value="unchar_dom_1"/>
    <property type="match status" value="1"/>
</dbReference>
<gene>
    <name evidence="3" type="primary">paaI</name>
    <name evidence="3" type="ORF">GCM10009001_13490</name>
</gene>
<dbReference type="PANTHER" id="PTHR42856:SF1">
    <property type="entry name" value="ACYL-COENZYME A THIOESTERASE PAAI"/>
    <property type="match status" value="1"/>
</dbReference>
<reference evidence="4" key="1">
    <citation type="journal article" date="2019" name="Int. J. Syst. Evol. Microbiol.">
        <title>The Global Catalogue of Microorganisms (GCM) 10K type strain sequencing project: providing services to taxonomists for standard genome sequencing and annotation.</title>
        <authorList>
            <consortium name="The Broad Institute Genomics Platform"/>
            <consortium name="The Broad Institute Genome Sequencing Center for Infectious Disease"/>
            <person name="Wu L."/>
            <person name="Ma J."/>
        </authorList>
    </citation>
    <scope>NUCLEOTIDE SEQUENCE [LARGE SCALE GENOMIC DNA]</scope>
    <source>
        <strain evidence="4">JCM 15395</strain>
    </source>
</reference>
<proteinExistence type="predicted"/>
<keyword evidence="4" id="KW-1185">Reference proteome</keyword>
<dbReference type="NCBIfam" id="TIGR02286">
    <property type="entry name" value="PaaD"/>
    <property type="match status" value="1"/>
</dbReference>
<comment type="caution">
    <text evidence="3">The sequence shown here is derived from an EMBL/GenBank/DDBJ whole genome shotgun (WGS) entry which is preliminary data.</text>
</comment>
<dbReference type="EMBL" id="BAAADS010000009">
    <property type="protein sequence ID" value="GAA0598598.1"/>
    <property type="molecule type" value="Genomic_DNA"/>
</dbReference>